<evidence type="ECO:0000256" key="5">
    <source>
        <dbReference type="ARBA" id="ARBA00022723"/>
    </source>
</evidence>
<evidence type="ECO:0000256" key="7">
    <source>
        <dbReference type="ARBA" id="ARBA00023136"/>
    </source>
</evidence>
<feature type="region of interest" description="Disordered" evidence="12">
    <location>
        <begin position="1"/>
        <end position="24"/>
    </location>
</feature>
<evidence type="ECO:0000313" key="15">
    <source>
        <dbReference type="Proteomes" id="UP001327560"/>
    </source>
</evidence>
<keyword evidence="7 13" id="KW-0472">Membrane</keyword>
<keyword evidence="4 13" id="KW-0812">Transmembrane</keyword>
<comment type="subcellular location">
    <subcellularLocation>
        <location evidence="1">Golgi apparatus membrane</location>
        <topology evidence="1">Single-pass type II membrane protein</topology>
    </subcellularLocation>
</comment>
<evidence type="ECO:0000256" key="12">
    <source>
        <dbReference type="SAM" id="MobiDB-lite"/>
    </source>
</evidence>
<keyword evidence="8" id="KW-0464">Manganese</keyword>
<dbReference type="InterPro" id="IPR050587">
    <property type="entry name" value="GNT1/Glycosyltrans_8"/>
</dbReference>
<dbReference type="GO" id="GO:0000139">
    <property type="term" value="C:Golgi membrane"/>
    <property type="evidence" value="ECO:0007669"/>
    <property type="project" value="UniProtKB-SubCell"/>
</dbReference>
<evidence type="ECO:0000256" key="1">
    <source>
        <dbReference type="ARBA" id="ARBA00004323"/>
    </source>
</evidence>
<keyword evidence="9" id="KW-0961">Cell wall biogenesis/degradation</keyword>
<feature type="compositionally biased region" description="Polar residues" evidence="12">
    <location>
        <begin position="1"/>
        <end position="13"/>
    </location>
</feature>
<dbReference type="GO" id="GO:0046872">
    <property type="term" value="F:metal ion binding"/>
    <property type="evidence" value="ECO:0007669"/>
    <property type="project" value="UniProtKB-KW"/>
</dbReference>
<evidence type="ECO:0000256" key="3">
    <source>
        <dbReference type="ARBA" id="ARBA00022679"/>
    </source>
</evidence>
<keyword evidence="5" id="KW-0479">Metal-binding</keyword>
<dbReference type="EMBL" id="CP136891">
    <property type="protein sequence ID" value="WOK96548.1"/>
    <property type="molecule type" value="Genomic_DNA"/>
</dbReference>
<evidence type="ECO:0000256" key="11">
    <source>
        <dbReference type="RuleBase" id="RU362027"/>
    </source>
</evidence>
<dbReference type="EC" id="2.4.1.-" evidence="11"/>
<gene>
    <name evidence="14" type="ORF">Cni_G05255</name>
</gene>
<dbReference type="AlphaFoldDB" id="A0AAQ3Q3K1"/>
<accession>A0AAQ3Q3K1</accession>
<dbReference type="SUPFAM" id="SSF53448">
    <property type="entry name" value="Nucleotide-diphospho-sugar transferases"/>
    <property type="match status" value="1"/>
</dbReference>
<feature type="transmembrane region" description="Helical" evidence="13">
    <location>
        <begin position="48"/>
        <end position="70"/>
    </location>
</feature>
<sequence>MKNHTFMSPAQRSAETEDDKGKSKAQKIKVDKLKMFISERSASCKLEFLKLALLIVTCCMILTLAFSPVIRKQQQSHSTSRSRFVEMAKIWQKTQSDPRYASHLDIHWGQISAMLKNLNAGNGNIKIGLLNFNVSELKLWQQTLPHAKFSAVRLDYADTSVTWNDLYPVWIDEEEESSVPACPSLPHPRVSKGSKLNLVAVKLPCDRSKSWPRDVARLHLQLAAAKVAADSAPAQARVLFVTDCLPLPNLFPCKDMVQRHGDLWLYKPDPTTLEEKLQLPIGSCQLATPFKAKVRTYTEVGRREAYATILHSGGHYVCGAIAAAHSIRSSGTARDLVILVDEAVSRRDRTGLEAAGWKVRTIRRIRNPKAKRDAYNEYNYSKFRLWQLTDYDKIVFIDADLLVLRNIDFLFALPEISAAGNDGTIFNSGLMVVEPSNCTFGLLMDRIEEITSYNGGDQGYLNEIFTWWHRVPRNMNALKYFWVGEDRAKNEKKNGLFGADPPVLYVIHYLGVKPWMCFRDYDCNWNVRMYWSFASDAAHETWWRMHDGLPEKLKKYCLLPNRVKASLEYNRMQAAKAEYPDGHWRKNITDPRLHI</sequence>
<keyword evidence="6 13" id="KW-1133">Transmembrane helix</keyword>
<organism evidence="14 15">
    <name type="scientific">Canna indica</name>
    <name type="common">Indian-shot</name>
    <dbReference type="NCBI Taxonomy" id="4628"/>
    <lineage>
        <taxon>Eukaryota</taxon>
        <taxon>Viridiplantae</taxon>
        <taxon>Streptophyta</taxon>
        <taxon>Embryophyta</taxon>
        <taxon>Tracheophyta</taxon>
        <taxon>Spermatophyta</taxon>
        <taxon>Magnoliopsida</taxon>
        <taxon>Liliopsida</taxon>
        <taxon>Zingiberales</taxon>
        <taxon>Cannaceae</taxon>
        <taxon>Canna</taxon>
    </lineage>
</organism>
<dbReference type="InterPro" id="IPR029044">
    <property type="entry name" value="Nucleotide-diphossugar_trans"/>
</dbReference>
<evidence type="ECO:0000256" key="9">
    <source>
        <dbReference type="ARBA" id="ARBA00023316"/>
    </source>
</evidence>
<dbReference type="Gene3D" id="3.90.550.10">
    <property type="entry name" value="Spore Coat Polysaccharide Biosynthesis Protein SpsA, Chain A"/>
    <property type="match status" value="1"/>
</dbReference>
<protein>
    <recommendedName>
        <fullName evidence="11">Hexosyltransferase</fullName>
        <ecNumber evidence="11">2.4.1.-</ecNumber>
    </recommendedName>
</protein>
<dbReference type="InterPro" id="IPR002495">
    <property type="entry name" value="Glyco_trans_8"/>
</dbReference>
<evidence type="ECO:0000256" key="2">
    <source>
        <dbReference type="ARBA" id="ARBA00022676"/>
    </source>
</evidence>
<dbReference type="PANTHER" id="PTHR11183">
    <property type="entry name" value="GLYCOGENIN SUBFAMILY MEMBER"/>
    <property type="match status" value="1"/>
</dbReference>
<dbReference type="Proteomes" id="UP001327560">
    <property type="component" value="Chromosome 2"/>
</dbReference>
<dbReference type="GO" id="GO:0071555">
    <property type="term" value="P:cell wall organization"/>
    <property type="evidence" value="ECO:0007669"/>
    <property type="project" value="UniProtKB-KW"/>
</dbReference>
<name>A0AAQ3Q3K1_9LILI</name>
<evidence type="ECO:0000256" key="4">
    <source>
        <dbReference type="ARBA" id="ARBA00022692"/>
    </source>
</evidence>
<keyword evidence="15" id="KW-1185">Reference proteome</keyword>
<keyword evidence="3" id="KW-0808">Transferase</keyword>
<evidence type="ECO:0000313" key="14">
    <source>
        <dbReference type="EMBL" id="WOK96548.1"/>
    </source>
</evidence>
<dbReference type="Pfam" id="PF01501">
    <property type="entry name" value="Glyco_transf_8"/>
    <property type="match status" value="1"/>
</dbReference>
<dbReference type="CDD" id="cd02537">
    <property type="entry name" value="GT8_Glycogenin"/>
    <property type="match status" value="1"/>
</dbReference>
<evidence type="ECO:0000256" key="10">
    <source>
        <dbReference type="ARBA" id="ARBA00038162"/>
    </source>
</evidence>
<dbReference type="FunFam" id="3.90.550.10:FF:000018">
    <property type="entry name" value="Hexosyltransferase"/>
    <property type="match status" value="1"/>
</dbReference>
<evidence type="ECO:0000256" key="8">
    <source>
        <dbReference type="ARBA" id="ARBA00023211"/>
    </source>
</evidence>
<evidence type="ECO:0000256" key="6">
    <source>
        <dbReference type="ARBA" id="ARBA00022989"/>
    </source>
</evidence>
<reference evidence="14 15" key="1">
    <citation type="submission" date="2023-10" db="EMBL/GenBank/DDBJ databases">
        <title>Chromosome-scale genome assembly provides insights into flower coloration mechanisms of Canna indica.</title>
        <authorList>
            <person name="Li C."/>
        </authorList>
    </citation>
    <scope>NUCLEOTIDE SEQUENCE [LARGE SCALE GENOMIC DNA]</scope>
    <source>
        <tissue evidence="14">Flower</tissue>
    </source>
</reference>
<dbReference type="GO" id="GO:0016757">
    <property type="term" value="F:glycosyltransferase activity"/>
    <property type="evidence" value="ECO:0007669"/>
    <property type="project" value="UniProtKB-KW"/>
</dbReference>
<comment type="similarity">
    <text evidence="10">Belongs to the glycosyltransferase 8 family. Glycogenin subfamily.</text>
</comment>
<keyword evidence="2" id="KW-0328">Glycosyltransferase</keyword>
<evidence type="ECO:0000256" key="13">
    <source>
        <dbReference type="SAM" id="Phobius"/>
    </source>
</evidence>
<proteinExistence type="inferred from homology"/>